<proteinExistence type="predicted"/>
<dbReference type="Proteomes" id="UP001638806">
    <property type="component" value="Unassembled WGS sequence"/>
</dbReference>
<protein>
    <submittedName>
        <fullName evidence="1">Uncharacterized protein</fullName>
    </submittedName>
</protein>
<name>A0ACC4DGR9_PURLI</name>
<evidence type="ECO:0000313" key="1">
    <source>
        <dbReference type="EMBL" id="KAL3954500.1"/>
    </source>
</evidence>
<accession>A0ACC4DGR9</accession>
<dbReference type="EMBL" id="JBGNUJ010000010">
    <property type="protein sequence ID" value="KAL3954500.1"/>
    <property type="molecule type" value="Genomic_DNA"/>
</dbReference>
<comment type="caution">
    <text evidence="1">The sequence shown here is derived from an EMBL/GenBank/DDBJ whole genome shotgun (WGS) entry which is preliminary data.</text>
</comment>
<evidence type="ECO:0000313" key="2">
    <source>
        <dbReference type="Proteomes" id="UP001638806"/>
    </source>
</evidence>
<reference evidence="1" key="1">
    <citation type="submission" date="2024-12" db="EMBL/GenBank/DDBJ databases">
        <title>Comparative genomics and development of molecular markers within Purpureocillium lilacinum and among Purpureocillium species.</title>
        <authorList>
            <person name="Yeh Z.-Y."/>
            <person name="Ni N.-T."/>
            <person name="Lo P.-H."/>
            <person name="Mushyakhwo K."/>
            <person name="Lin C.-F."/>
            <person name="Nai Y.-S."/>
        </authorList>
    </citation>
    <scope>NUCLEOTIDE SEQUENCE</scope>
    <source>
        <strain evidence="1">NCHU-NPUST-175</strain>
    </source>
</reference>
<sequence>MGGRQQGSARDADQLVALAIQGGLPTDTTQLDPHFVHRNISENTASKYERALELWEAFERRFPGSTPTNIQTLKQYAECIALAAKGRLDKTGKRRPTATSVRNEMRKFCSAWQRAHNVHIPPDARLSMAPYIEGELAKKLGLPTGKKAHKKKTFLTIENYVHMQERLWCNDYHHYIHEAYRLDNANLLNTHCFTSARLQEVCQARYQMKAPDGLPPPLFAQPLLHWLANVISARASSELTTVEQALSLKPPKKGNFRIIEWDRHMIDRPVFPEWTRNGPTDKTRSPDSWSDEVSKWAKRAGLTNGTGLHAPRREALIKCNDRGYSLGQVLRFASQHNTHVLVNHYLGNMSTIDGAGTYLNMRPRTDLVEDFRSATMRWNPGLHLTLSAKDKEELEGSLEYKAVTRRINELNRRIREATTEDEKQQFKDQRRLEYDRRKAIENKRLREIQAAQKIIYDRGDDPHEQHDWRQIHFDRISHMLPPERLRLAKSMTLRAWPRSSEWVSVLKDLIALRENNDNAAYQEAMRPIQGYCAVPPCRKPMASGDIPFRCDPIVFRHAVASAGYCPVHLGRQDLPAHQRMTQYIDKSSWKRHLSDCLPAYIIAVFNSSDDLWHHLEDVHSVPKPKISPLGKRKTPPEPEVTAAKRRITVLPQRSSVLGKPYGVGTAPSDNIISLPRGQPLQVDSNDSATLLGSVSGNGYTEWGFGYFEPLAEADADLLDFATSRSYFDADDLQSSEPEYPIECLLAMWKSQKSELFLVKWVEGSTSWEPEMNVPDQSIAELKRTYRGFRDGIEILQTQVRGKALWYKILFLNFDGADEDRSWWVPEKAMDPEVRVKREKKNKRRRRKRS</sequence>
<keyword evidence="2" id="KW-1185">Reference proteome</keyword>
<organism evidence="1 2">
    <name type="scientific">Purpureocillium lilacinum</name>
    <name type="common">Paecilomyces lilacinus</name>
    <dbReference type="NCBI Taxonomy" id="33203"/>
    <lineage>
        <taxon>Eukaryota</taxon>
        <taxon>Fungi</taxon>
        <taxon>Dikarya</taxon>
        <taxon>Ascomycota</taxon>
        <taxon>Pezizomycotina</taxon>
        <taxon>Sordariomycetes</taxon>
        <taxon>Hypocreomycetidae</taxon>
        <taxon>Hypocreales</taxon>
        <taxon>Ophiocordycipitaceae</taxon>
        <taxon>Purpureocillium</taxon>
    </lineage>
</organism>
<gene>
    <name evidence="1" type="ORF">ACCO45_010063</name>
</gene>